<dbReference type="Proteomes" id="UP000663879">
    <property type="component" value="Unassembled WGS sequence"/>
</dbReference>
<gene>
    <name evidence="1" type="ORF">OXX778_LOCUS11254</name>
</gene>
<name>A0A813ZFQ2_9BILA</name>
<dbReference type="EMBL" id="CAJNOC010001882">
    <property type="protein sequence ID" value="CAF0898038.1"/>
    <property type="molecule type" value="Genomic_DNA"/>
</dbReference>
<comment type="caution">
    <text evidence="1">The sequence shown here is derived from an EMBL/GenBank/DDBJ whole genome shotgun (WGS) entry which is preliminary data.</text>
</comment>
<evidence type="ECO:0000313" key="1">
    <source>
        <dbReference type="EMBL" id="CAF0898038.1"/>
    </source>
</evidence>
<sequence>MCIVFSYIAKRCNPNEYKLIILNNRDEFHFRPSKPAHYVTENSIYGMDMTPGKEGGTWLGTSRIGKISVLLNLNSVDYGSESAGKEGRGFLVPNFLNSQLNSINYVESIKEIANSYNPFNLLFFERNKKDLWDVNIFDNVACQVFPIHDEFVSISNHQYKKNLYPKTLMGEKLFSEIVNKFNNTSKETELKQSLINLAKYSTDKFKDTDDVHGYTREQICIDIPKYGTRTHTIILVDDNNRVTINEKTMKSPIVADNPEWIETNIEFNLDPINS</sequence>
<dbReference type="GO" id="GO:0009306">
    <property type="term" value="P:protein secretion"/>
    <property type="evidence" value="ECO:0007669"/>
    <property type="project" value="TreeGrafter"/>
</dbReference>
<dbReference type="GO" id="GO:0007030">
    <property type="term" value="P:Golgi organization"/>
    <property type="evidence" value="ECO:0007669"/>
    <property type="project" value="TreeGrafter"/>
</dbReference>
<dbReference type="PANTHER" id="PTHR17985">
    <property type="entry name" value="SER/THR-RICH PROTEIN T10 IN DGCR REGION"/>
    <property type="match status" value="1"/>
</dbReference>
<dbReference type="InterPro" id="IPR008551">
    <property type="entry name" value="TANGO2"/>
</dbReference>
<organism evidence="1 2">
    <name type="scientific">Brachionus calyciflorus</name>
    <dbReference type="NCBI Taxonomy" id="104777"/>
    <lineage>
        <taxon>Eukaryota</taxon>
        <taxon>Metazoa</taxon>
        <taxon>Spiralia</taxon>
        <taxon>Gnathifera</taxon>
        <taxon>Rotifera</taxon>
        <taxon>Eurotatoria</taxon>
        <taxon>Monogononta</taxon>
        <taxon>Pseudotrocha</taxon>
        <taxon>Ploima</taxon>
        <taxon>Brachionidae</taxon>
        <taxon>Brachionus</taxon>
    </lineage>
</organism>
<proteinExistence type="predicted"/>
<dbReference type="Pfam" id="PF05742">
    <property type="entry name" value="TANGO2"/>
    <property type="match status" value="1"/>
</dbReference>
<keyword evidence="2" id="KW-1185">Reference proteome</keyword>
<dbReference type="AlphaFoldDB" id="A0A813ZFQ2"/>
<protein>
    <submittedName>
        <fullName evidence="1">Uncharacterized protein</fullName>
    </submittedName>
</protein>
<reference evidence="1" key="1">
    <citation type="submission" date="2021-02" db="EMBL/GenBank/DDBJ databases">
        <authorList>
            <person name="Nowell W R."/>
        </authorList>
    </citation>
    <scope>NUCLEOTIDE SEQUENCE</scope>
    <source>
        <strain evidence="1">Ploen Becks lab</strain>
    </source>
</reference>
<dbReference type="GO" id="GO:0005794">
    <property type="term" value="C:Golgi apparatus"/>
    <property type="evidence" value="ECO:0007669"/>
    <property type="project" value="TreeGrafter"/>
</dbReference>
<dbReference type="OrthoDB" id="191601at2759"/>
<accession>A0A813ZFQ2</accession>
<evidence type="ECO:0000313" key="2">
    <source>
        <dbReference type="Proteomes" id="UP000663879"/>
    </source>
</evidence>
<dbReference type="PANTHER" id="PTHR17985:SF8">
    <property type="entry name" value="TRANSPORT AND GOLGI ORGANIZATION PROTEIN 2 HOMOLOG"/>
    <property type="match status" value="1"/>
</dbReference>